<keyword evidence="2" id="KW-1185">Reference proteome</keyword>
<organism evidence="1 2">
    <name type="scientific">Streptomyces poriferorum</name>
    <dbReference type="NCBI Taxonomy" id="2798799"/>
    <lineage>
        <taxon>Bacteria</taxon>
        <taxon>Bacillati</taxon>
        <taxon>Actinomycetota</taxon>
        <taxon>Actinomycetes</taxon>
        <taxon>Kitasatosporales</taxon>
        <taxon>Streptomycetaceae</taxon>
        <taxon>Streptomyces</taxon>
    </lineage>
</organism>
<reference evidence="1 2" key="1">
    <citation type="submission" date="2023-03" db="EMBL/GenBank/DDBJ databases">
        <title>Isolation and description of six Streptomyces strains from soil environments, able to metabolize different microbial glucans.</title>
        <authorList>
            <person name="Widen T."/>
            <person name="Larsbrink J."/>
        </authorList>
    </citation>
    <scope>NUCLEOTIDE SEQUENCE [LARGE SCALE GENOMIC DNA]</scope>
    <source>
        <strain evidence="1 2">Alt2</strain>
    </source>
</reference>
<proteinExistence type="predicted"/>
<dbReference type="RefSeq" id="WP_306072716.1">
    <property type="nucleotide sequence ID" value="NZ_CP120988.1"/>
</dbReference>
<gene>
    <name evidence="1" type="ORF">P8A19_01045</name>
</gene>
<evidence type="ECO:0000313" key="2">
    <source>
        <dbReference type="Proteomes" id="UP001235744"/>
    </source>
</evidence>
<dbReference type="SUPFAM" id="SSF51182">
    <property type="entry name" value="RmlC-like cupins"/>
    <property type="match status" value="1"/>
</dbReference>
<dbReference type="Proteomes" id="UP001235744">
    <property type="component" value="Chromosome"/>
</dbReference>
<name>A0ABY9IIH5_9ACTN</name>
<dbReference type="InterPro" id="IPR011051">
    <property type="entry name" value="RmlC_Cupin_sf"/>
</dbReference>
<sequence>MSIDILTKAFHQVDWRRLEQVHEAAAAALPVLAEPAELGRLWDRMEEDEQLAASAEAFNTFQKFVLQDDPETGVRLRLHIFGDHMVEEAHNHRASFSSLILRGSYRHVLYGNVEDIWGDENRPAQAPDPRFIQEQLPGSSYTLDNAFVHAVYANPGTISLVIQGPRDRSSFRIYDFVEGTTRTRVGGSNAKEAQEPGERKIGRAELGTVRLKLAELGLLA</sequence>
<accession>A0ABY9IIH5</accession>
<evidence type="ECO:0000313" key="1">
    <source>
        <dbReference type="EMBL" id="WLQ54117.1"/>
    </source>
</evidence>
<dbReference type="EMBL" id="CP120988">
    <property type="protein sequence ID" value="WLQ54117.1"/>
    <property type="molecule type" value="Genomic_DNA"/>
</dbReference>
<protein>
    <submittedName>
        <fullName evidence="1">Uncharacterized protein</fullName>
    </submittedName>
</protein>